<protein>
    <submittedName>
        <fullName evidence="1">Uncharacterized protein</fullName>
    </submittedName>
</protein>
<evidence type="ECO:0000313" key="1">
    <source>
        <dbReference type="EMBL" id="VVE38455.1"/>
    </source>
</evidence>
<organism evidence="1 2">
    <name type="scientific">Pandoraea communis</name>
    <dbReference type="NCBI Taxonomy" id="2508297"/>
    <lineage>
        <taxon>Bacteria</taxon>
        <taxon>Pseudomonadati</taxon>
        <taxon>Pseudomonadota</taxon>
        <taxon>Betaproteobacteria</taxon>
        <taxon>Burkholderiales</taxon>
        <taxon>Burkholderiaceae</taxon>
        <taxon>Pandoraea</taxon>
    </lineage>
</organism>
<reference evidence="1 2" key="1">
    <citation type="submission" date="2019-08" db="EMBL/GenBank/DDBJ databases">
        <authorList>
            <person name="Peeters C."/>
        </authorList>
    </citation>
    <scope>NUCLEOTIDE SEQUENCE [LARGE SCALE GENOMIC DNA]</scope>
    <source>
        <strain evidence="1 2">LMG 31110</strain>
    </source>
</reference>
<sequence>MPLVCQLPAQRPRASQGLGLGLGHSMPLEAIPAARRALPTATLAVAPALALEYALWVLSCSHVAIRWGRGAEAPNALGPAA</sequence>
<proteinExistence type="predicted"/>
<dbReference type="AlphaFoldDB" id="A0A5E4XQU0"/>
<name>A0A5E4XQU0_9BURK</name>
<gene>
    <name evidence="1" type="ORF">PCO31110_04071</name>
</gene>
<dbReference type="EMBL" id="CABPSJ010000006">
    <property type="protein sequence ID" value="VVE38455.1"/>
    <property type="molecule type" value="Genomic_DNA"/>
</dbReference>
<accession>A0A5E4XQU0</accession>
<dbReference type="Proteomes" id="UP000337189">
    <property type="component" value="Unassembled WGS sequence"/>
</dbReference>
<evidence type="ECO:0000313" key="2">
    <source>
        <dbReference type="Proteomes" id="UP000337189"/>
    </source>
</evidence>